<evidence type="ECO:0000313" key="2">
    <source>
        <dbReference type="EMBL" id="KZV34242.1"/>
    </source>
</evidence>
<dbReference type="Proteomes" id="UP000250235">
    <property type="component" value="Unassembled WGS sequence"/>
</dbReference>
<dbReference type="EMBL" id="KV005131">
    <property type="protein sequence ID" value="KZV34242.1"/>
    <property type="molecule type" value="Genomic_DNA"/>
</dbReference>
<feature type="compositionally biased region" description="Polar residues" evidence="1">
    <location>
        <begin position="608"/>
        <end position="618"/>
    </location>
</feature>
<dbReference type="OrthoDB" id="761625at2759"/>
<sequence>MATKSDFAQKLLHDLRVRKERMAATQNSNPRPSQRCRDTQGNPRQTYRGARQINGYDSSRAGNLTRRSGGGTKPIGTVESSNQIVLYNGGNNNSKQVRDLSMAIAFAFENGGKLSKIGTCSSNPLVEYFQRFSRGTMESGKLCFSKNSYSTYQVPTVSHIHINEIAKGVQNMNQILKACSDGLDLDRNSIEIGKELLKGAVNLEESLRVLVNLQEATKYTNGTQQKNRIRLLEEDDNDQDNSDATANQRQLDRPKFSFDKPTKYSPSAQRATKNDTQRHLLALPYLDEAAKRPVCDSKMVPHQRSVSCVPDFDSLSMQAMQRAHSSSPHIAQEKGRISNVVAKLMGLDELPLKDSPSCAQKELSTKPKERNEKDRKVSSRNPELPDPFNGDCKNGTVLRTEKTSPLTNNSVQIRDMKFNVKAEKIHEPPDGNSKLKTLARYQKTSKTSTVGSEAASAAKLGINVMNKQENHTIQPNQLAGFQTFQDKGQNQNFSEKEERKVSETGESYVLLLDNKLNQKAQQKGVFLENDGITGENIEFKARSNHLEKVDVKKDLASNHLNPQGKRTAFQIPESKKLEISEDKDQEVHKRHPKQNSTAKKHKGCLEESITSSKANQGPANLHKKQSHYKTKAVNGISTRLAENVSSKDPPHSMDQNDPPIVENRYTAAYQEVIKRKDQSHFLSPSEQKCGEAQATSNSTPMRTQEKPTTESPTQKKANSKKLQRSKNPQKIEVMAKRNSSVDGSPRSPRKSADLLQDLKQRLQNKSCSTKILEKQMDAQVREGKVDIMMHGSTEMKTEPSNQLYKLPKEADKRTTLSGLVEEDCQKQDLQNPLTLASDTSDGLASTSENVFNDLQKVEHLNKFRDEQEIKQSDQSSANLKESTVAKDLSQLACKQCSESWKQEQLTEAEKDLKETLIKSQLFLNAAEALFKLNIPLSFLHAGNPNDEVANKRLVSDCGYEVMNRKARRYQVTRHPYTNTTMKHGIPRSLDDLVKILCKDLEILKLYGGNGAGETDVAGYLYNILDKDIHNDEPDVNSTWDFEWNKMMYMFPEKEDVIKDVEKYMLNGLLDEISSDLLLVTV</sequence>
<feature type="compositionally biased region" description="Basic and acidic residues" evidence="1">
    <location>
        <begin position="250"/>
        <end position="262"/>
    </location>
</feature>
<feature type="compositionally biased region" description="Polar residues" evidence="1">
    <location>
        <begin position="55"/>
        <end position="66"/>
    </location>
</feature>
<feature type="region of interest" description="Disordered" evidence="1">
    <location>
        <begin position="234"/>
        <end position="276"/>
    </location>
</feature>
<feature type="region of interest" description="Disordered" evidence="1">
    <location>
        <begin position="680"/>
        <end position="750"/>
    </location>
</feature>
<feature type="compositionally biased region" description="Basic and acidic residues" evidence="1">
    <location>
        <begin position="573"/>
        <end position="587"/>
    </location>
</feature>
<protein>
    <submittedName>
        <fullName evidence="2">Dentin sialophosphoprotein-like</fullName>
    </submittedName>
</protein>
<evidence type="ECO:0000256" key="1">
    <source>
        <dbReference type="SAM" id="MobiDB-lite"/>
    </source>
</evidence>
<evidence type="ECO:0000313" key="3">
    <source>
        <dbReference type="Proteomes" id="UP000250235"/>
    </source>
</evidence>
<feature type="compositionally biased region" description="Basic and acidic residues" evidence="1">
    <location>
        <begin position="363"/>
        <end position="377"/>
    </location>
</feature>
<dbReference type="PANTHER" id="PTHR34282">
    <property type="entry name" value="OS01G0228800 PROTEIN-RELATED"/>
    <property type="match status" value="1"/>
</dbReference>
<name>A0A2Z7BIP7_9LAMI</name>
<feature type="compositionally biased region" description="Polar residues" evidence="1">
    <location>
        <begin position="693"/>
        <end position="702"/>
    </location>
</feature>
<proteinExistence type="predicted"/>
<organism evidence="2 3">
    <name type="scientific">Dorcoceras hygrometricum</name>
    <dbReference type="NCBI Taxonomy" id="472368"/>
    <lineage>
        <taxon>Eukaryota</taxon>
        <taxon>Viridiplantae</taxon>
        <taxon>Streptophyta</taxon>
        <taxon>Embryophyta</taxon>
        <taxon>Tracheophyta</taxon>
        <taxon>Spermatophyta</taxon>
        <taxon>Magnoliopsida</taxon>
        <taxon>eudicotyledons</taxon>
        <taxon>Gunneridae</taxon>
        <taxon>Pentapetalae</taxon>
        <taxon>asterids</taxon>
        <taxon>lamiids</taxon>
        <taxon>Lamiales</taxon>
        <taxon>Gesneriaceae</taxon>
        <taxon>Didymocarpoideae</taxon>
        <taxon>Trichosporeae</taxon>
        <taxon>Loxocarpinae</taxon>
        <taxon>Dorcoceras</taxon>
    </lineage>
</organism>
<accession>A0A2Z7BIP7</accession>
<keyword evidence="3" id="KW-1185">Reference proteome</keyword>
<dbReference type="AlphaFoldDB" id="A0A2Z7BIP7"/>
<dbReference type="PANTHER" id="PTHR34282:SF1">
    <property type="entry name" value="DUF3741 DOMAIN-CONTAINING PROTEIN"/>
    <property type="match status" value="1"/>
</dbReference>
<feature type="region of interest" description="Disordered" evidence="1">
    <location>
        <begin position="22"/>
        <end position="76"/>
    </location>
</feature>
<feature type="region of interest" description="Disordered" evidence="1">
    <location>
        <begin position="351"/>
        <end position="405"/>
    </location>
</feature>
<gene>
    <name evidence="2" type="ORF">F511_21727</name>
</gene>
<reference evidence="2 3" key="1">
    <citation type="journal article" date="2015" name="Proc. Natl. Acad. Sci. U.S.A.">
        <title>The resurrection genome of Boea hygrometrica: A blueprint for survival of dehydration.</title>
        <authorList>
            <person name="Xiao L."/>
            <person name="Yang G."/>
            <person name="Zhang L."/>
            <person name="Yang X."/>
            <person name="Zhao S."/>
            <person name="Ji Z."/>
            <person name="Zhou Q."/>
            <person name="Hu M."/>
            <person name="Wang Y."/>
            <person name="Chen M."/>
            <person name="Xu Y."/>
            <person name="Jin H."/>
            <person name="Xiao X."/>
            <person name="Hu G."/>
            <person name="Bao F."/>
            <person name="Hu Y."/>
            <person name="Wan P."/>
            <person name="Li L."/>
            <person name="Deng X."/>
            <person name="Kuang T."/>
            <person name="Xiang C."/>
            <person name="Zhu J.K."/>
            <person name="Oliver M.J."/>
            <person name="He Y."/>
        </authorList>
    </citation>
    <scope>NUCLEOTIDE SEQUENCE [LARGE SCALE GENOMIC DNA]</scope>
    <source>
        <strain evidence="3">cv. XS01</strain>
    </source>
</reference>
<feature type="compositionally biased region" description="Basic residues" evidence="1">
    <location>
        <begin position="588"/>
        <end position="602"/>
    </location>
</feature>
<feature type="region of interest" description="Disordered" evidence="1">
    <location>
        <begin position="557"/>
        <end position="629"/>
    </location>
</feature>